<gene>
    <name evidence="1" type="ORF">OD355_04790</name>
</gene>
<reference evidence="1" key="1">
    <citation type="submission" date="2022-10" db="EMBL/GenBank/DDBJ databases">
        <authorList>
            <person name="Kim H.S."/>
            <person name="Kim J.-S."/>
            <person name="Suh M.K."/>
            <person name="Eom M.K."/>
            <person name="Lee J.-S."/>
        </authorList>
    </citation>
    <scope>NUCLEOTIDE SEQUENCE</scope>
    <source>
        <strain evidence="1">LIP-5</strain>
    </source>
</reference>
<accession>A0AAE3IMM7</accession>
<dbReference type="Proteomes" id="UP001209317">
    <property type="component" value="Unassembled WGS sequence"/>
</dbReference>
<dbReference type="EMBL" id="JAOTPL010000004">
    <property type="protein sequence ID" value="MCU7693831.1"/>
    <property type="molecule type" value="Genomic_DNA"/>
</dbReference>
<organism evidence="1 2">
    <name type="scientific">Haoranjiania flava</name>
    <dbReference type="NCBI Taxonomy" id="1856322"/>
    <lineage>
        <taxon>Bacteria</taxon>
        <taxon>Pseudomonadati</taxon>
        <taxon>Bacteroidota</taxon>
        <taxon>Chitinophagia</taxon>
        <taxon>Chitinophagales</taxon>
        <taxon>Chitinophagaceae</taxon>
        <taxon>Haoranjiania</taxon>
    </lineage>
</organism>
<dbReference type="AlphaFoldDB" id="A0AAE3IMM7"/>
<keyword evidence="2" id="KW-1185">Reference proteome</keyword>
<protein>
    <submittedName>
        <fullName evidence="1">Uncharacterized protein</fullName>
    </submittedName>
</protein>
<proteinExistence type="predicted"/>
<comment type="caution">
    <text evidence="1">The sequence shown here is derived from an EMBL/GenBank/DDBJ whole genome shotgun (WGS) entry which is preliminary data.</text>
</comment>
<sequence>MGSCPQVGNTENIFFRSTLDYDIRRGDPVIEYTANWRIWKINEPMVNVIGLNKEMAQYDIGLVFYIGNIIDRMKTGEYTMKYPQPIIVDKPVIVRLSP</sequence>
<dbReference type="RefSeq" id="WP_263037317.1">
    <property type="nucleotide sequence ID" value="NZ_JAOTPL010000004.1"/>
</dbReference>
<evidence type="ECO:0000313" key="1">
    <source>
        <dbReference type="EMBL" id="MCU7693831.1"/>
    </source>
</evidence>
<name>A0AAE3IMM7_9BACT</name>
<evidence type="ECO:0000313" key="2">
    <source>
        <dbReference type="Proteomes" id="UP001209317"/>
    </source>
</evidence>